<evidence type="ECO:0000256" key="11">
    <source>
        <dbReference type="ARBA" id="ARBA00032474"/>
    </source>
</evidence>
<evidence type="ECO:0000256" key="1">
    <source>
        <dbReference type="ARBA" id="ARBA00005046"/>
    </source>
</evidence>
<protein>
    <recommendedName>
        <fullName evidence="4">Molybdopterin synthase catalytic subunit</fullName>
        <ecNumber evidence="3">2.8.1.12</ecNumber>
    </recommendedName>
    <alternativeName>
        <fullName evidence="10">MPT synthase subunit 2</fullName>
    </alternativeName>
    <alternativeName>
        <fullName evidence="8">Molybdenum cofactor biosynthesis protein E</fullName>
    </alternativeName>
    <alternativeName>
        <fullName evidence="9">Molybdopterin-converting factor large subunit</fullName>
    </alternativeName>
    <alternativeName>
        <fullName evidence="11">Molybdopterin-converting factor subunit 2</fullName>
    </alternativeName>
</protein>
<dbReference type="EC" id="2.8.1.12" evidence="3"/>
<dbReference type="CDD" id="cd00756">
    <property type="entry name" value="MoaE"/>
    <property type="match status" value="1"/>
</dbReference>
<dbReference type="InterPro" id="IPR003448">
    <property type="entry name" value="Mopterin_biosynth_MoaE"/>
</dbReference>
<keyword evidence="5" id="KW-0501">Molybdenum cofactor biosynthesis</keyword>
<evidence type="ECO:0000256" key="2">
    <source>
        <dbReference type="ARBA" id="ARBA00005426"/>
    </source>
</evidence>
<comment type="caution">
    <text evidence="13">The sequence shown here is derived from an EMBL/GenBank/DDBJ whole genome shotgun (WGS) entry which is preliminary data.</text>
</comment>
<dbReference type="InterPro" id="IPR036563">
    <property type="entry name" value="MoaE_sf"/>
</dbReference>
<comment type="subunit">
    <text evidence="7">Heterotetramer of 2 MoaD subunits and 2 MoaE subunits. Also stable as homodimer. The enzyme changes between these two forms during catalysis.</text>
</comment>
<dbReference type="SUPFAM" id="SSF54690">
    <property type="entry name" value="Molybdopterin synthase subunit MoaE"/>
    <property type="match status" value="1"/>
</dbReference>
<accession>A0A2W5KKD4</accession>
<dbReference type="UniPathway" id="UPA00344"/>
<dbReference type="AlphaFoldDB" id="A0A2W5KKD4"/>
<dbReference type="Pfam" id="PF02391">
    <property type="entry name" value="MoaE"/>
    <property type="match status" value="1"/>
</dbReference>
<gene>
    <name evidence="13" type="ORF">DI565_08915</name>
</gene>
<evidence type="ECO:0000256" key="10">
    <source>
        <dbReference type="ARBA" id="ARBA00030781"/>
    </source>
</evidence>
<name>A0A2W5KKD4_ANCNO</name>
<evidence type="ECO:0000256" key="7">
    <source>
        <dbReference type="ARBA" id="ARBA00026066"/>
    </source>
</evidence>
<comment type="catalytic activity">
    <reaction evidence="12">
        <text>2 [molybdopterin-synthase sulfur-carrier protein]-C-terminal-Gly-aminoethanethioate + cyclic pyranopterin phosphate + H2O = molybdopterin + 2 [molybdopterin-synthase sulfur-carrier protein]-C-terminal Gly-Gly + 2 H(+)</text>
        <dbReference type="Rhea" id="RHEA:26333"/>
        <dbReference type="Rhea" id="RHEA-COMP:12202"/>
        <dbReference type="Rhea" id="RHEA-COMP:19907"/>
        <dbReference type="ChEBI" id="CHEBI:15377"/>
        <dbReference type="ChEBI" id="CHEBI:15378"/>
        <dbReference type="ChEBI" id="CHEBI:58698"/>
        <dbReference type="ChEBI" id="CHEBI:59648"/>
        <dbReference type="ChEBI" id="CHEBI:90778"/>
        <dbReference type="ChEBI" id="CHEBI:232372"/>
        <dbReference type="EC" id="2.8.1.12"/>
    </reaction>
</comment>
<dbReference type="Proteomes" id="UP000249577">
    <property type="component" value="Unassembled WGS sequence"/>
</dbReference>
<evidence type="ECO:0000256" key="5">
    <source>
        <dbReference type="ARBA" id="ARBA00023150"/>
    </source>
</evidence>
<evidence type="ECO:0000256" key="8">
    <source>
        <dbReference type="ARBA" id="ARBA00029745"/>
    </source>
</evidence>
<comment type="similarity">
    <text evidence="2">Belongs to the MoaE family.</text>
</comment>
<organism evidence="13 14">
    <name type="scientific">Ancylobacter novellus</name>
    <name type="common">Thiobacillus novellus</name>
    <dbReference type="NCBI Taxonomy" id="921"/>
    <lineage>
        <taxon>Bacteria</taxon>
        <taxon>Pseudomonadati</taxon>
        <taxon>Pseudomonadota</taxon>
        <taxon>Alphaproteobacteria</taxon>
        <taxon>Hyphomicrobiales</taxon>
        <taxon>Xanthobacteraceae</taxon>
        <taxon>Ancylobacter</taxon>
    </lineage>
</organism>
<dbReference type="Gene3D" id="3.90.1170.40">
    <property type="entry name" value="Molybdopterin biosynthesis MoaE subunit"/>
    <property type="match status" value="1"/>
</dbReference>
<evidence type="ECO:0000256" key="3">
    <source>
        <dbReference type="ARBA" id="ARBA00011950"/>
    </source>
</evidence>
<evidence type="ECO:0000256" key="6">
    <source>
        <dbReference type="ARBA" id="ARBA00025448"/>
    </source>
</evidence>
<sequence>MAVRVQDEPFDLGDEAARLTFGRTDVGAVVTFSGLCRDRADSGEPLVSLTLEHYPGMTEEELGRIEAEARERWSLSGSLIVHRCGRILPGEPIVLVIAVAAHRRAAFEAAEFLMDYLKTSAPFWKREETAGGASWVAAKTSDDEAAARWPRD</sequence>
<dbReference type="GO" id="GO:0006777">
    <property type="term" value="P:Mo-molybdopterin cofactor biosynthetic process"/>
    <property type="evidence" value="ECO:0007669"/>
    <property type="project" value="UniProtKB-KW"/>
</dbReference>
<evidence type="ECO:0000256" key="4">
    <source>
        <dbReference type="ARBA" id="ARBA00013858"/>
    </source>
</evidence>
<evidence type="ECO:0000256" key="9">
    <source>
        <dbReference type="ARBA" id="ARBA00030407"/>
    </source>
</evidence>
<evidence type="ECO:0000313" key="14">
    <source>
        <dbReference type="Proteomes" id="UP000249577"/>
    </source>
</evidence>
<comment type="pathway">
    <text evidence="1">Cofactor biosynthesis; molybdopterin biosynthesis.</text>
</comment>
<comment type="function">
    <text evidence="6">Converts molybdopterin precursor Z into molybdopterin. This requires the incorporation of two sulfur atoms into precursor Z to generate a dithiolene group. The sulfur is provided by MoaD.</text>
</comment>
<dbReference type="EMBL" id="QFPN01000004">
    <property type="protein sequence ID" value="PZQ15928.1"/>
    <property type="molecule type" value="Genomic_DNA"/>
</dbReference>
<dbReference type="GO" id="GO:0030366">
    <property type="term" value="F:molybdopterin synthase activity"/>
    <property type="evidence" value="ECO:0007669"/>
    <property type="project" value="UniProtKB-EC"/>
</dbReference>
<dbReference type="PANTHER" id="PTHR23404">
    <property type="entry name" value="MOLYBDOPTERIN SYNTHASE RELATED"/>
    <property type="match status" value="1"/>
</dbReference>
<evidence type="ECO:0000313" key="13">
    <source>
        <dbReference type="EMBL" id="PZQ15928.1"/>
    </source>
</evidence>
<proteinExistence type="inferred from homology"/>
<reference evidence="13 14" key="1">
    <citation type="submission" date="2017-08" db="EMBL/GenBank/DDBJ databases">
        <title>Infants hospitalized years apart are colonized by the same room-sourced microbial strains.</title>
        <authorList>
            <person name="Brooks B."/>
            <person name="Olm M.R."/>
            <person name="Firek B.A."/>
            <person name="Baker R."/>
            <person name="Thomas B.C."/>
            <person name="Morowitz M.J."/>
            <person name="Banfield J.F."/>
        </authorList>
    </citation>
    <scope>NUCLEOTIDE SEQUENCE [LARGE SCALE GENOMIC DNA]</scope>
    <source>
        <strain evidence="13">S2_005_003_R2_43</strain>
    </source>
</reference>
<evidence type="ECO:0000256" key="12">
    <source>
        <dbReference type="ARBA" id="ARBA00049878"/>
    </source>
</evidence>